<dbReference type="RefSeq" id="WP_177138384.1">
    <property type="nucleotide sequence ID" value="NZ_VYGV01000025.1"/>
</dbReference>
<name>A0A7Y8L080_9BURK</name>
<keyword evidence="3" id="KW-1185">Reference proteome</keyword>
<reference evidence="2 3" key="1">
    <citation type="submission" date="2019-09" db="EMBL/GenBank/DDBJ databases">
        <title>Hydrogenophaga aromatica sp. nov., isolated from a para-xylene-degrading enrichment culture.</title>
        <authorList>
            <person name="Tancsics A."/>
            <person name="Banerjee S."/>
        </authorList>
    </citation>
    <scope>NUCLEOTIDE SEQUENCE [LARGE SCALE GENOMIC DNA]</scope>
    <source>
        <strain evidence="2 3">D2P1</strain>
    </source>
</reference>
<evidence type="ECO:0000313" key="2">
    <source>
        <dbReference type="EMBL" id="NWF48091.1"/>
    </source>
</evidence>
<feature type="chain" id="PRO_5031401144" description="Lipoprotein" evidence="1">
    <location>
        <begin position="31"/>
        <end position="526"/>
    </location>
</feature>
<protein>
    <recommendedName>
        <fullName evidence="4">Lipoprotein</fullName>
    </recommendedName>
</protein>
<dbReference type="PROSITE" id="PS51257">
    <property type="entry name" value="PROKAR_LIPOPROTEIN"/>
    <property type="match status" value="1"/>
</dbReference>
<proteinExistence type="predicted"/>
<evidence type="ECO:0008006" key="4">
    <source>
        <dbReference type="Google" id="ProtNLM"/>
    </source>
</evidence>
<gene>
    <name evidence="2" type="ORF">F3K02_22960</name>
</gene>
<accession>A0A7Y8L080</accession>
<feature type="signal peptide" evidence="1">
    <location>
        <begin position="1"/>
        <end position="30"/>
    </location>
</feature>
<dbReference type="AlphaFoldDB" id="A0A7Y8L080"/>
<dbReference type="Proteomes" id="UP000545507">
    <property type="component" value="Unassembled WGS sequence"/>
</dbReference>
<keyword evidence="1" id="KW-0732">Signal</keyword>
<evidence type="ECO:0000256" key="1">
    <source>
        <dbReference type="SAM" id="SignalP"/>
    </source>
</evidence>
<evidence type="ECO:0000313" key="3">
    <source>
        <dbReference type="Proteomes" id="UP000545507"/>
    </source>
</evidence>
<sequence length="526" mass="57425">MGFARADAPQLQALRWLWAGLLLAALSACASWPAPSEPVASQPDDPAASCRAWFTQLDRVVTQHRVNDAEDHRLAGFPQLRSSRFLASFRERAAQGGVAFDDWLGLLQARGTEGHGIEIANLPGAGIEALAAVAEGWNNSPPKDPRAAVAEQTRHCAQVLTDADRSATVRRTLLLERAQVPDAYSTLARALGVYAITRLPFSAGVQRWQQDTLDAFAREAQVAPGGPSTTRFVPRASEVGDLGDAFARAPRNALGIPQLDERLQQQLLDRHAPVFELPKGAGFDRIGAMTLVPGGTPRVDTSQPTVYRRIALVRQAGQTLVQLVYLAWFPERPRAGSFDLLAGQLDGLVWRVTLDVHGQPLLYDTIHACGCYHLFFPTRALRARPAPEPGIEWVFIPGEAPEPAAGERMVLRLVSGSHYLTALSTVRDPVGEPYEHRAESVLRSLPWPGGEPGARRSLYGPDGLIAGTQRGERYLFWPMGVRDAGAQRQWGHHATAFVGRRHFDDPDLIDRRFERVEPAGVGGGSH</sequence>
<organism evidence="2 3">
    <name type="scientific">Hydrogenophaga aromaticivorans</name>
    <dbReference type="NCBI Taxonomy" id="2610898"/>
    <lineage>
        <taxon>Bacteria</taxon>
        <taxon>Pseudomonadati</taxon>
        <taxon>Pseudomonadota</taxon>
        <taxon>Betaproteobacteria</taxon>
        <taxon>Burkholderiales</taxon>
        <taxon>Comamonadaceae</taxon>
        <taxon>Hydrogenophaga</taxon>
    </lineage>
</organism>
<dbReference type="EMBL" id="VYGV01000025">
    <property type="protein sequence ID" value="NWF48091.1"/>
    <property type="molecule type" value="Genomic_DNA"/>
</dbReference>
<comment type="caution">
    <text evidence="2">The sequence shown here is derived from an EMBL/GenBank/DDBJ whole genome shotgun (WGS) entry which is preliminary data.</text>
</comment>